<accession>A0A2I2FT17</accession>
<evidence type="ECO:0000256" key="4">
    <source>
        <dbReference type="ARBA" id="ARBA00023163"/>
    </source>
</evidence>
<dbReference type="STRING" id="1392250.A0A2I2FT17"/>
<gene>
    <name evidence="8" type="ORF">P170DRAFT_514079</name>
</gene>
<dbReference type="EMBL" id="MSFO01000010">
    <property type="protein sequence ID" value="PLB43751.1"/>
    <property type="molecule type" value="Genomic_DNA"/>
</dbReference>
<dbReference type="GO" id="GO:0006351">
    <property type="term" value="P:DNA-templated transcription"/>
    <property type="evidence" value="ECO:0007669"/>
    <property type="project" value="InterPro"/>
</dbReference>
<keyword evidence="9" id="KW-1185">Reference proteome</keyword>
<protein>
    <recommendedName>
        <fullName evidence="7">Zn(2)-C6 fungal-type domain-containing protein</fullName>
    </recommendedName>
</protein>
<dbReference type="GO" id="GO:0008270">
    <property type="term" value="F:zinc ion binding"/>
    <property type="evidence" value="ECO:0007669"/>
    <property type="project" value="InterPro"/>
</dbReference>
<feature type="compositionally biased region" description="Basic and acidic residues" evidence="6">
    <location>
        <begin position="200"/>
        <end position="212"/>
    </location>
</feature>
<evidence type="ECO:0000256" key="1">
    <source>
        <dbReference type="ARBA" id="ARBA00022723"/>
    </source>
</evidence>
<dbReference type="Proteomes" id="UP000234275">
    <property type="component" value="Unassembled WGS sequence"/>
</dbReference>
<dbReference type="SUPFAM" id="SSF57701">
    <property type="entry name" value="Zn2/Cys6 DNA-binding domain"/>
    <property type="match status" value="1"/>
</dbReference>
<evidence type="ECO:0000313" key="9">
    <source>
        <dbReference type="Proteomes" id="UP000234275"/>
    </source>
</evidence>
<dbReference type="Pfam" id="PF00172">
    <property type="entry name" value="Zn_clus"/>
    <property type="match status" value="1"/>
</dbReference>
<feature type="compositionally biased region" description="Basic and acidic residues" evidence="6">
    <location>
        <begin position="171"/>
        <end position="181"/>
    </location>
</feature>
<dbReference type="InterPro" id="IPR036864">
    <property type="entry name" value="Zn2-C6_fun-type_DNA-bd_sf"/>
</dbReference>
<dbReference type="PROSITE" id="PS00463">
    <property type="entry name" value="ZN2_CY6_FUNGAL_1"/>
    <property type="match status" value="1"/>
</dbReference>
<dbReference type="GO" id="GO:0005634">
    <property type="term" value="C:nucleus"/>
    <property type="evidence" value="ECO:0007669"/>
    <property type="project" value="TreeGrafter"/>
</dbReference>
<feature type="region of interest" description="Disordered" evidence="6">
    <location>
        <begin position="48"/>
        <end position="298"/>
    </location>
</feature>
<evidence type="ECO:0000259" key="7">
    <source>
        <dbReference type="PROSITE" id="PS50048"/>
    </source>
</evidence>
<reference evidence="8 9" key="1">
    <citation type="submission" date="2016-12" db="EMBL/GenBank/DDBJ databases">
        <title>The genomes of Aspergillus section Nigri reveals drivers in fungal speciation.</title>
        <authorList>
            <consortium name="DOE Joint Genome Institute"/>
            <person name="Vesth T.C."/>
            <person name="Nybo J."/>
            <person name="Theobald S."/>
            <person name="Brandl J."/>
            <person name="Frisvad J.C."/>
            <person name="Nielsen K.F."/>
            <person name="Lyhne E.K."/>
            <person name="Kogle M.E."/>
            <person name="Kuo A."/>
            <person name="Riley R."/>
            <person name="Clum A."/>
            <person name="Nolan M."/>
            <person name="Lipzen A."/>
            <person name="Salamov A."/>
            <person name="Henrissat B."/>
            <person name="Wiebenga A."/>
            <person name="De Vries R.P."/>
            <person name="Grigoriev I.V."/>
            <person name="Mortensen U.H."/>
            <person name="Andersen M.R."/>
            <person name="Baker S.E."/>
        </authorList>
    </citation>
    <scope>NUCLEOTIDE SEQUENCE [LARGE SCALE GENOMIC DNA]</scope>
    <source>
        <strain evidence="8 9">IBT 23096</strain>
    </source>
</reference>
<dbReference type="GO" id="GO:0000978">
    <property type="term" value="F:RNA polymerase II cis-regulatory region sequence-specific DNA binding"/>
    <property type="evidence" value="ECO:0007669"/>
    <property type="project" value="TreeGrafter"/>
</dbReference>
<evidence type="ECO:0000256" key="6">
    <source>
        <dbReference type="SAM" id="MobiDB-lite"/>
    </source>
</evidence>
<feature type="domain" description="Zn(2)-C6 fungal-type" evidence="7">
    <location>
        <begin position="7"/>
        <end position="39"/>
    </location>
</feature>
<keyword evidence="3" id="KW-0238">DNA-binding</keyword>
<dbReference type="SMART" id="SM00066">
    <property type="entry name" value="GAL4"/>
    <property type="match status" value="1"/>
</dbReference>
<dbReference type="CDD" id="cd12148">
    <property type="entry name" value="fungal_TF_MHR"/>
    <property type="match status" value="1"/>
</dbReference>
<keyword evidence="1" id="KW-0479">Metal-binding</keyword>
<organism evidence="8 9">
    <name type="scientific">Aspergillus steynii IBT 23096</name>
    <dbReference type="NCBI Taxonomy" id="1392250"/>
    <lineage>
        <taxon>Eukaryota</taxon>
        <taxon>Fungi</taxon>
        <taxon>Dikarya</taxon>
        <taxon>Ascomycota</taxon>
        <taxon>Pezizomycotina</taxon>
        <taxon>Eurotiomycetes</taxon>
        <taxon>Eurotiomycetidae</taxon>
        <taxon>Eurotiales</taxon>
        <taxon>Aspergillaceae</taxon>
        <taxon>Aspergillus</taxon>
        <taxon>Aspergillus subgen. Circumdati</taxon>
    </lineage>
</organism>
<sequence length="800" mass="89971">MKPFNPACNTCCIKKRRCDRVKPVCSGCIKRGLSDACFYRTEDMPAALRDPRRGKTHHSWPSPPMVVVSSPPAVTPFSRLETPKQGLEWSSGETSEATREENSGSSEILEVKPEDVSEESSDENPEVKPEDDSEDSSDEDLEMKPEEDSEESADEDPKVKPEDISDSEQSSEERSKTRERTFSGFSPEFSRFSSEFSRFSSERAPSHDRQDNLDDIEVSSAHSDESFHTAVLPHEPPTPNANGPRPFQIAGQKETHEQTDRLGEENGRDPPLTPRRFNPINDVRSPAHDPKCRQSSEQITPDLADRLVAAYLTHEYANLPIFDLTEFRSSYDIIRMGQNISAGSGSFHGLLITIFSLSGLTCHDVGETDLSSLFKYGQAVSRNFDSHSTPAERAQSYILQSQYLYASGDPREALTSIGFAIRIAQVLGLEVRTRDRHSRDHELARRLWHGAMLLERMIAFQLRHPLETLRRFRVPLPTHMDTDYIDAISKEAPSPDEERASIVQFLVACVKLYEHVGEILTWEEKMKMRRGSCAAEKLLLLHTSTLLHLDASLYQWQTSLPSFLQKPGPEMQPIHPVVRRQRAILRVRYLYVRLRLFRPLLILGLAACDKCSCQAGSNPHFRLEESSPDCPLALSVIRDSSLKCIAAALELVTLCEHEQESISPSWEILDYLYVCGTVFLAAQSCPFLSAGSRGQPDPEEMELSLGRVLDLLESYQSIHPSDRIYDIAQRCRRTLESVSAIVEGSDEAAVFDDDRSRRLLERMKMCNPGDNDEPGQSDSSRLGLFGWLGSLPDDLAGELE</sequence>
<dbReference type="PROSITE" id="PS50048">
    <property type="entry name" value="ZN2_CY6_FUNGAL_2"/>
    <property type="match status" value="1"/>
</dbReference>
<dbReference type="GO" id="GO:0000435">
    <property type="term" value="P:positive regulation of transcription from RNA polymerase II promoter by galactose"/>
    <property type="evidence" value="ECO:0007669"/>
    <property type="project" value="TreeGrafter"/>
</dbReference>
<dbReference type="SMART" id="SM00906">
    <property type="entry name" value="Fungal_trans"/>
    <property type="match status" value="1"/>
</dbReference>
<dbReference type="PANTHER" id="PTHR47424">
    <property type="entry name" value="REGULATORY PROTEIN GAL4"/>
    <property type="match status" value="1"/>
</dbReference>
<dbReference type="CDD" id="cd00067">
    <property type="entry name" value="GAL4"/>
    <property type="match status" value="1"/>
</dbReference>
<evidence type="ECO:0000256" key="3">
    <source>
        <dbReference type="ARBA" id="ARBA00023125"/>
    </source>
</evidence>
<dbReference type="Pfam" id="PF04082">
    <property type="entry name" value="Fungal_trans"/>
    <property type="match status" value="1"/>
</dbReference>
<feature type="compositionally biased region" description="Low complexity" evidence="6">
    <location>
        <begin position="65"/>
        <end position="78"/>
    </location>
</feature>
<dbReference type="PANTHER" id="PTHR47424:SF3">
    <property type="entry name" value="REGULATORY PROTEIN GAL4"/>
    <property type="match status" value="1"/>
</dbReference>
<dbReference type="OrthoDB" id="424974at2759"/>
<proteinExistence type="predicted"/>
<keyword evidence="5" id="KW-0539">Nucleus</keyword>
<evidence type="ECO:0000256" key="5">
    <source>
        <dbReference type="ARBA" id="ARBA00023242"/>
    </source>
</evidence>
<evidence type="ECO:0000313" key="8">
    <source>
        <dbReference type="EMBL" id="PLB43751.1"/>
    </source>
</evidence>
<feature type="compositionally biased region" description="Basic and acidic residues" evidence="6">
    <location>
        <begin position="253"/>
        <end position="268"/>
    </location>
</feature>
<dbReference type="GO" id="GO:0000981">
    <property type="term" value="F:DNA-binding transcription factor activity, RNA polymerase II-specific"/>
    <property type="evidence" value="ECO:0007669"/>
    <property type="project" value="InterPro"/>
</dbReference>
<dbReference type="VEuPathDB" id="FungiDB:P170DRAFT_514079"/>
<dbReference type="GeneID" id="36562875"/>
<comment type="caution">
    <text evidence="8">The sequence shown here is derived from an EMBL/GenBank/DDBJ whole genome shotgun (WGS) entry which is preliminary data.</text>
</comment>
<keyword evidence="4" id="KW-0804">Transcription</keyword>
<dbReference type="InterPro" id="IPR007219">
    <property type="entry name" value="XnlR_reg_dom"/>
</dbReference>
<feature type="compositionally biased region" description="Basic and acidic residues" evidence="6">
    <location>
        <begin position="285"/>
        <end position="294"/>
    </location>
</feature>
<dbReference type="InterPro" id="IPR051127">
    <property type="entry name" value="Fungal_SecMet_Regulators"/>
</dbReference>
<name>A0A2I2FT17_9EURO</name>
<dbReference type="Gene3D" id="4.10.240.10">
    <property type="entry name" value="Zn(2)-C6 fungal-type DNA-binding domain"/>
    <property type="match status" value="1"/>
</dbReference>
<dbReference type="RefSeq" id="XP_024699053.1">
    <property type="nucleotide sequence ID" value="XM_024855169.1"/>
</dbReference>
<evidence type="ECO:0000256" key="2">
    <source>
        <dbReference type="ARBA" id="ARBA00023015"/>
    </source>
</evidence>
<dbReference type="InterPro" id="IPR001138">
    <property type="entry name" value="Zn2Cys6_DnaBD"/>
</dbReference>
<feature type="compositionally biased region" description="Low complexity" evidence="6">
    <location>
        <begin position="182"/>
        <end position="199"/>
    </location>
</feature>
<dbReference type="AlphaFoldDB" id="A0A2I2FT17"/>
<feature type="compositionally biased region" description="Acidic residues" evidence="6">
    <location>
        <begin position="131"/>
        <end position="154"/>
    </location>
</feature>
<keyword evidence="2" id="KW-0805">Transcription regulation</keyword>